<keyword evidence="1 3" id="KW-0808">Transferase</keyword>
<sequence length="642" mass="69687">MMTVHTAGVLPPDRPVGHLFELAGWTTGVTRLAEVAVVIGGIEANLHVAECPTAPEGAVQWRARPSSPVPMGTNLVVVHGPDRTVALTQCAVEVGRLPGEDPLWLGELESPDAAKVALGNVVYVCGWALLNGRAPSLVEVLVEGGGTVRARTRLPREDVPVEFPGFGEAAISGWEARVPVDLAAGEERTLSVRVRYRTEGQGEYLSPSRTFTLRNPAADQEDAELADELAAETARAMTRVHAVTDPRHVLVYTHSLGLGGGQLWLQQLLEGMVKDHGWKASLVSETDGPLRADCAELGIPVHVTTHYRHSTVPNYEGHVAELARFAKCSGAGVALVNTLGGFVPADAAKRAGLPTAWVIHESFSLPDFAYQNWGALSPPPAVWARWESTLAEVDMLLFVADATREMFLPYSKPERCRTVRYGTPMWKHGGRTRPEVRRQARNSLGFTDDDVVLVNIGVAESRKGQGPLISAMERVRERHPEARLSIVGLHPSPYGLALEDTVKRAGLEKAVHLVPVQRDPTPWLYSADIFVNSSDIESLPRSILEAVCCGVPVAATDVFGAREMIVDGETGWLFETNDVDALTATLLRVLDTKPARRKEMARAAHRKLADWLDPAGYAREYSEILTELAARGRTTTGGDLVR</sequence>
<dbReference type="Gene3D" id="3.40.50.2000">
    <property type="entry name" value="Glycogen Phosphorylase B"/>
    <property type="match status" value="2"/>
</dbReference>
<evidence type="ECO:0000313" key="3">
    <source>
        <dbReference type="EMBL" id="SDC78060.1"/>
    </source>
</evidence>
<proteinExistence type="predicted"/>
<dbReference type="PANTHER" id="PTHR12526:SF636">
    <property type="entry name" value="BLL3647 PROTEIN"/>
    <property type="match status" value="1"/>
</dbReference>
<organism evidence="3 4">
    <name type="scientific">Actinokineospora iranica</name>
    <dbReference type="NCBI Taxonomy" id="1271860"/>
    <lineage>
        <taxon>Bacteria</taxon>
        <taxon>Bacillati</taxon>
        <taxon>Actinomycetota</taxon>
        <taxon>Actinomycetes</taxon>
        <taxon>Pseudonocardiales</taxon>
        <taxon>Pseudonocardiaceae</taxon>
        <taxon>Actinokineospora</taxon>
    </lineage>
</organism>
<protein>
    <submittedName>
        <fullName evidence="3">Glycosyltransferase involved in cell wall bisynthesis</fullName>
    </submittedName>
</protein>
<dbReference type="OrthoDB" id="3632147at2"/>
<dbReference type="AlphaFoldDB" id="A0A1G6PCS7"/>
<evidence type="ECO:0000256" key="1">
    <source>
        <dbReference type="ARBA" id="ARBA00022679"/>
    </source>
</evidence>
<dbReference type="SUPFAM" id="SSF53756">
    <property type="entry name" value="UDP-Glycosyltransferase/glycogen phosphorylase"/>
    <property type="match status" value="1"/>
</dbReference>
<dbReference type="PANTHER" id="PTHR12526">
    <property type="entry name" value="GLYCOSYLTRANSFERASE"/>
    <property type="match status" value="1"/>
</dbReference>
<accession>A0A1G6PCS7</accession>
<dbReference type="STRING" id="1271860.SAMN05216174_104240"/>
<dbReference type="CDD" id="cd03801">
    <property type="entry name" value="GT4_PimA-like"/>
    <property type="match status" value="1"/>
</dbReference>
<gene>
    <name evidence="3" type="ORF">SAMN05216174_104240</name>
</gene>
<evidence type="ECO:0000259" key="2">
    <source>
        <dbReference type="Pfam" id="PF00534"/>
    </source>
</evidence>
<evidence type="ECO:0000313" key="4">
    <source>
        <dbReference type="Proteomes" id="UP000199501"/>
    </source>
</evidence>
<dbReference type="GO" id="GO:0016757">
    <property type="term" value="F:glycosyltransferase activity"/>
    <property type="evidence" value="ECO:0007669"/>
    <property type="project" value="InterPro"/>
</dbReference>
<dbReference type="Pfam" id="PF00534">
    <property type="entry name" value="Glycos_transf_1"/>
    <property type="match status" value="1"/>
</dbReference>
<feature type="domain" description="Glycosyl transferase family 1" evidence="2">
    <location>
        <begin position="437"/>
        <end position="604"/>
    </location>
</feature>
<dbReference type="Proteomes" id="UP000199501">
    <property type="component" value="Unassembled WGS sequence"/>
</dbReference>
<reference evidence="4" key="1">
    <citation type="submission" date="2016-10" db="EMBL/GenBank/DDBJ databases">
        <authorList>
            <person name="Varghese N."/>
            <person name="Submissions S."/>
        </authorList>
    </citation>
    <scope>NUCLEOTIDE SEQUENCE [LARGE SCALE GENOMIC DNA]</scope>
    <source>
        <strain evidence="4">IBRC-M 10403</strain>
    </source>
</reference>
<dbReference type="EMBL" id="FMZZ01000004">
    <property type="protein sequence ID" value="SDC78060.1"/>
    <property type="molecule type" value="Genomic_DNA"/>
</dbReference>
<name>A0A1G6PCS7_9PSEU</name>
<dbReference type="InterPro" id="IPR001296">
    <property type="entry name" value="Glyco_trans_1"/>
</dbReference>
<keyword evidence="4" id="KW-1185">Reference proteome</keyword>